<keyword evidence="4" id="KW-1185">Reference proteome</keyword>
<comment type="caution">
    <text evidence="3">The sequence shown here is derived from an EMBL/GenBank/DDBJ whole genome shotgun (WGS) entry which is preliminary data.</text>
</comment>
<accession>A0A8T4GBZ9</accession>
<dbReference type="OrthoDB" id="50259at2157"/>
<dbReference type="EMBL" id="JAGGKQ010000003">
    <property type="protein sequence ID" value="MBP1921623.1"/>
    <property type="molecule type" value="Genomic_DNA"/>
</dbReference>
<dbReference type="Pfam" id="PF23437">
    <property type="entry name" value="DUF7122"/>
    <property type="match status" value="1"/>
</dbReference>
<name>A0A8T4GBZ9_9EURY</name>
<dbReference type="AlphaFoldDB" id="A0A8T4GBZ9"/>
<organism evidence="3 4">
    <name type="scientific">Halorubrum alkaliphilum</name>
    <dbReference type="NCBI Taxonomy" id="261290"/>
    <lineage>
        <taxon>Archaea</taxon>
        <taxon>Methanobacteriati</taxon>
        <taxon>Methanobacteriota</taxon>
        <taxon>Stenosarchaea group</taxon>
        <taxon>Halobacteria</taxon>
        <taxon>Halobacteriales</taxon>
        <taxon>Haloferacaceae</taxon>
        <taxon>Halorubrum</taxon>
    </lineage>
</organism>
<protein>
    <submittedName>
        <fullName evidence="3">NOL1/NOP2/fmu family ribosome biogenesis protein</fullName>
    </submittedName>
</protein>
<feature type="compositionally biased region" description="Acidic residues" evidence="1">
    <location>
        <begin position="1"/>
        <end position="13"/>
    </location>
</feature>
<evidence type="ECO:0000256" key="1">
    <source>
        <dbReference type="SAM" id="MobiDB-lite"/>
    </source>
</evidence>
<reference evidence="3" key="1">
    <citation type="submission" date="2021-03" db="EMBL/GenBank/DDBJ databases">
        <title>Genomic Encyclopedia of Type Strains, Phase IV (KMG-IV): sequencing the most valuable type-strain genomes for metagenomic binning, comparative biology and taxonomic classification.</title>
        <authorList>
            <person name="Goeker M."/>
        </authorList>
    </citation>
    <scope>NUCLEOTIDE SEQUENCE</scope>
    <source>
        <strain evidence="3">DSM 23564</strain>
    </source>
</reference>
<proteinExistence type="predicted"/>
<evidence type="ECO:0000313" key="3">
    <source>
        <dbReference type="EMBL" id="MBP1921623.1"/>
    </source>
</evidence>
<evidence type="ECO:0000259" key="2">
    <source>
        <dbReference type="Pfam" id="PF23437"/>
    </source>
</evidence>
<feature type="compositionally biased region" description="Polar residues" evidence="1">
    <location>
        <begin position="16"/>
        <end position="27"/>
    </location>
</feature>
<evidence type="ECO:0000313" key="4">
    <source>
        <dbReference type="Proteomes" id="UP000823588"/>
    </source>
</evidence>
<dbReference type="InterPro" id="IPR055546">
    <property type="entry name" value="DUF7122"/>
</dbReference>
<dbReference type="Proteomes" id="UP000823588">
    <property type="component" value="Unassembled WGS sequence"/>
</dbReference>
<feature type="region of interest" description="Disordered" evidence="1">
    <location>
        <begin position="1"/>
        <end position="44"/>
    </location>
</feature>
<sequence>MRDASEPDDDDAPTNDVPTTDAPTNDGQRFDRLPETAEDREVAGRASREEVLDWWADRFGIGRDVLGEYTFWEKGAGKVWVFNGEADDPSRVEAIGMTFLRTRQEHWKPTTRAVQRFGEHATRNVVELDSEAAARFVAGEDQELPEWDGDWGYLIASHRIAGGTAPIGVGLYLYDELRSVVPKGSRADLPAVE</sequence>
<feature type="domain" description="DUF7122" evidence="2">
    <location>
        <begin position="21"/>
        <end position="96"/>
    </location>
</feature>
<gene>
    <name evidence="3" type="ORF">J2751_000616</name>
</gene>
<dbReference type="RefSeq" id="WP_209483026.1">
    <property type="nucleotide sequence ID" value="NZ_JAGGKQ010000003.1"/>
</dbReference>
<feature type="compositionally biased region" description="Basic and acidic residues" evidence="1">
    <location>
        <begin position="28"/>
        <end position="44"/>
    </location>
</feature>